<accession>A0A2Z6M6G1</accession>
<evidence type="ECO:0000313" key="2">
    <source>
        <dbReference type="EMBL" id="GAU27974.1"/>
    </source>
</evidence>
<gene>
    <name evidence="2" type="ORF">TSUD_373690</name>
</gene>
<dbReference type="AlphaFoldDB" id="A0A2Z6M6G1"/>
<protein>
    <submittedName>
        <fullName evidence="2">Uncharacterized protein</fullName>
    </submittedName>
</protein>
<keyword evidence="3" id="KW-1185">Reference proteome</keyword>
<name>A0A2Z6M6G1_TRISU</name>
<feature type="compositionally biased region" description="Low complexity" evidence="1">
    <location>
        <begin position="55"/>
        <end position="74"/>
    </location>
</feature>
<organism evidence="2 3">
    <name type="scientific">Trifolium subterraneum</name>
    <name type="common">Subterranean clover</name>
    <dbReference type="NCBI Taxonomy" id="3900"/>
    <lineage>
        <taxon>Eukaryota</taxon>
        <taxon>Viridiplantae</taxon>
        <taxon>Streptophyta</taxon>
        <taxon>Embryophyta</taxon>
        <taxon>Tracheophyta</taxon>
        <taxon>Spermatophyta</taxon>
        <taxon>Magnoliopsida</taxon>
        <taxon>eudicotyledons</taxon>
        <taxon>Gunneridae</taxon>
        <taxon>Pentapetalae</taxon>
        <taxon>rosids</taxon>
        <taxon>fabids</taxon>
        <taxon>Fabales</taxon>
        <taxon>Fabaceae</taxon>
        <taxon>Papilionoideae</taxon>
        <taxon>50 kb inversion clade</taxon>
        <taxon>NPAAA clade</taxon>
        <taxon>Hologalegina</taxon>
        <taxon>IRL clade</taxon>
        <taxon>Trifolieae</taxon>
        <taxon>Trifolium</taxon>
    </lineage>
</organism>
<evidence type="ECO:0000256" key="1">
    <source>
        <dbReference type="SAM" id="MobiDB-lite"/>
    </source>
</evidence>
<evidence type="ECO:0000313" key="3">
    <source>
        <dbReference type="Proteomes" id="UP000242715"/>
    </source>
</evidence>
<reference evidence="3" key="1">
    <citation type="journal article" date="2017" name="Front. Plant Sci.">
        <title>Climate Clever Clovers: New Paradigm to Reduce the Environmental Footprint of Ruminants by Breeding Low Methanogenic Forages Utilizing Haplotype Variation.</title>
        <authorList>
            <person name="Kaur P."/>
            <person name="Appels R."/>
            <person name="Bayer P.E."/>
            <person name="Keeble-Gagnere G."/>
            <person name="Wang J."/>
            <person name="Hirakawa H."/>
            <person name="Shirasawa K."/>
            <person name="Vercoe P."/>
            <person name="Stefanova K."/>
            <person name="Durmic Z."/>
            <person name="Nichols P."/>
            <person name="Revell C."/>
            <person name="Isobe S.N."/>
            <person name="Edwards D."/>
            <person name="Erskine W."/>
        </authorList>
    </citation>
    <scope>NUCLEOTIDE SEQUENCE [LARGE SCALE GENOMIC DNA]</scope>
    <source>
        <strain evidence="3">cv. Daliak</strain>
    </source>
</reference>
<sequence length="155" mass="18149">MIDSLWFCLSFDKKRTRYVYGQKEEVDEYAFFKEPSGSTTMKSFSSSSMEHDPWQLTPLTMSSPSSSSLRQRSYSSLSNDYSSFLQLQCLNEHSKQQEQDEPQKTVHRFFDEWPHKERDQWLDLDDKSSTTQLSISIPSSAHDFPTFTSRNHHDG</sequence>
<dbReference type="EMBL" id="DF973365">
    <property type="protein sequence ID" value="GAU27974.1"/>
    <property type="molecule type" value="Genomic_DNA"/>
</dbReference>
<feature type="region of interest" description="Disordered" evidence="1">
    <location>
        <begin position="132"/>
        <end position="155"/>
    </location>
</feature>
<feature type="compositionally biased region" description="Low complexity" evidence="1">
    <location>
        <begin position="36"/>
        <end position="48"/>
    </location>
</feature>
<feature type="region of interest" description="Disordered" evidence="1">
    <location>
        <begin position="36"/>
        <end position="74"/>
    </location>
</feature>
<proteinExistence type="predicted"/>
<dbReference type="Proteomes" id="UP000242715">
    <property type="component" value="Unassembled WGS sequence"/>
</dbReference>